<accession>A0A8B7P5J7</accession>
<proteinExistence type="predicted"/>
<dbReference type="AlphaFoldDB" id="A0A8B7P5J7"/>
<sequence>MANISQPTEKSIDLKQTDFLREAINCASKENEKPQEVSKLKSLVGEDMKSLEMKASDDKTAESPTGQPNFFNVAERVPFAAPVDGEVDCLQFFAAGDDYTNFFLNFSFLFKVVINEARLHLSHMRKAYARDEGKSQTLRSLLLSAQRRGDAEPGIVLLWFRRSGWHRALMLKTVPHHADVVKVLCFGAAAPDELALFTAGAAHTRHLPAVIAAIDDALRQTGVDMNQKAP</sequence>
<organism evidence="1 2">
    <name type="scientific">Hyalella azteca</name>
    <name type="common">Amphipod</name>
    <dbReference type="NCBI Taxonomy" id="294128"/>
    <lineage>
        <taxon>Eukaryota</taxon>
        <taxon>Metazoa</taxon>
        <taxon>Ecdysozoa</taxon>
        <taxon>Arthropoda</taxon>
        <taxon>Crustacea</taxon>
        <taxon>Multicrustacea</taxon>
        <taxon>Malacostraca</taxon>
        <taxon>Eumalacostraca</taxon>
        <taxon>Peracarida</taxon>
        <taxon>Amphipoda</taxon>
        <taxon>Senticaudata</taxon>
        <taxon>Talitrida</taxon>
        <taxon>Talitroidea</taxon>
        <taxon>Hyalellidae</taxon>
        <taxon>Hyalella</taxon>
    </lineage>
</organism>
<dbReference type="GeneID" id="108677495"/>
<dbReference type="SUPFAM" id="SSF110004">
    <property type="entry name" value="Glycolipid transfer protein, GLTP"/>
    <property type="match status" value="1"/>
</dbReference>
<dbReference type="InterPro" id="IPR036497">
    <property type="entry name" value="GLTP_sf"/>
</dbReference>
<evidence type="ECO:0000313" key="1">
    <source>
        <dbReference type="Proteomes" id="UP000694843"/>
    </source>
</evidence>
<evidence type="ECO:0000313" key="2">
    <source>
        <dbReference type="RefSeq" id="XP_018021207.1"/>
    </source>
</evidence>
<keyword evidence="1" id="KW-1185">Reference proteome</keyword>
<dbReference type="Proteomes" id="UP000694843">
    <property type="component" value="Unplaced"/>
</dbReference>
<dbReference type="KEGG" id="hazt:108677495"/>
<protein>
    <submittedName>
        <fullName evidence="2">Uncharacterized protein LOC108677495</fullName>
    </submittedName>
</protein>
<gene>
    <name evidence="2" type="primary">LOC108677495</name>
</gene>
<reference evidence="2" key="1">
    <citation type="submission" date="2025-08" db="UniProtKB">
        <authorList>
            <consortium name="RefSeq"/>
        </authorList>
    </citation>
    <scope>IDENTIFICATION</scope>
    <source>
        <tissue evidence="2">Whole organism</tissue>
    </source>
</reference>
<dbReference type="RefSeq" id="XP_018021207.1">
    <property type="nucleotide sequence ID" value="XM_018165718.2"/>
</dbReference>
<name>A0A8B7P5J7_HYAAZ</name>